<dbReference type="OrthoDB" id="57539at2"/>
<gene>
    <name evidence="4" type="ORF">GT003_23275</name>
</gene>
<evidence type="ECO:0000259" key="3">
    <source>
        <dbReference type="PROSITE" id="PS51272"/>
    </source>
</evidence>
<dbReference type="PROSITE" id="PS51272">
    <property type="entry name" value="SLH"/>
    <property type="match status" value="3"/>
</dbReference>
<feature type="non-terminal residue" evidence="4">
    <location>
        <position position="616"/>
    </location>
</feature>
<feature type="region of interest" description="Disordered" evidence="1">
    <location>
        <begin position="463"/>
        <end position="499"/>
    </location>
</feature>
<dbReference type="EMBL" id="JAAAMU010000014">
    <property type="protein sequence ID" value="NBC71929.1"/>
    <property type="molecule type" value="Genomic_DNA"/>
</dbReference>
<feature type="domain" description="SLH" evidence="3">
    <location>
        <begin position="98"/>
        <end position="153"/>
    </location>
</feature>
<evidence type="ECO:0000256" key="2">
    <source>
        <dbReference type="SAM" id="SignalP"/>
    </source>
</evidence>
<dbReference type="InterPro" id="IPR001119">
    <property type="entry name" value="SLH_dom"/>
</dbReference>
<evidence type="ECO:0000313" key="5">
    <source>
        <dbReference type="Proteomes" id="UP000558113"/>
    </source>
</evidence>
<name>A0A7X5C421_9BACL</name>
<dbReference type="RefSeq" id="WP_161702375.1">
    <property type="nucleotide sequence ID" value="NZ_JAAAMU010000014.1"/>
</dbReference>
<keyword evidence="2" id="KW-0732">Signal</keyword>
<keyword evidence="5" id="KW-1185">Reference proteome</keyword>
<evidence type="ECO:0000313" key="4">
    <source>
        <dbReference type="EMBL" id="NBC71929.1"/>
    </source>
</evidence>
<dbReference type="Pfam" id="PF00395">
    <property type="entry name" value="SLH"/>
    <property type="match status" value="3"/>
</dbReference>
<feature type="compositionally biased region" description="Polar residues" evidence="1">
    <location>
        <begin position="464"/>
        <end position="483"/>
    </location>
</feature>
<comment type="caution">
    <text evidence="4">The sequence shown here is derived from an EMBL/GenBank/DDBJ whole genome shotgun (WGS) entry which is preliminary data.</text>
</comment>
<feature type="domain" description="SLH" evidence="3">
    <location>
        <begin position="33"/>
        <end position="96"/>
    </location>
</feature>
<evidence type="ECO:0000256" key="1">
    <source>
        <dbReference type="SAM" id="MobiDB-lite"/>
    </source>
</evidence>
<proteinExistence type="predicted"/>
<accession>A0A7X5C421</accession>
<feature type="domain" description="SLH" evidence="3">
    <location>
        <begin position="154"/>
        <end position="217"/>
    </location>
</feature>
<feature type="signal peptide" evidence="2">
    <location>
        <begin position="1"/>
        <end position="32"/>
    </location>
</feature>
<dbReference type="PANTHER" id="PTHR43308:SF5">
    <property type="entry name" value="S-LAYER PROTEIN _ PEPTIDOGLYCAN ENDO-BETA-N-ACETYLGLUCOSAMINIDASE"/>
    <property type="match status" value="1"/>
</dbReference>
<sequence>MSKTYKKRYKIVATATAVATSSLLILSPSAGAAQSGFKDVSPSDYFYEAVTSLQARHVIEGYSDGTFKPYDKLTRAQAAKIIVSALGLDTEKITDPGFKDVSKGNFYYKYISALANRGIIEGFGNKFSPNDTLTRAQMAKVIALAYKLQQSDTQQPSFADVKQGDWFAKYVGALTENDITTGTTPTAFSPNDSITRGQMAALVFRSEERTESRTTTISTITDDALVTSEGTYSLTDEQKKWINPSNLAALQGAVIILTATGNRIEKMDRIELTAKGSASADSSNPYANHVVIDGHGAKVEADITVNGDYVTLKNMTIAGDLHVGKNVEHSFFSEATKVEGKTTIDDSLSGADTKRRAYRTFAYRTAGAPYLQADANQESVRGRVVFSKFQLGHVSIDKEADVIFLSDSTGISQVGTLQITHAGVKITLGAGMKIGDLVLPAGTKPSDVIVNYEAVKGNIELVNGSKNPDTTPVSNNSGSNVPQAPSAPTGVQGVAPSLSTTADGQITGLDEAKVYQYKQATATTWTDVPVESTAITGLAPGSYEVRIAPNGNIPASLATAVTVAASRLVEAVALDGKDGVSSTDGKVETVRLKFDANIDETSVTNASFSVDGFTVE</sequence>
<dbReference type="Proteomes" id="UP000558113">
    <property type="component" value="Unassembled WGS sequence"/>
</dbReference>
<organism evidence="4 5">
    <name type="scientific">Paenibacillus sacheonensis</name>
    <dbReference type="NCBI Taxonomy" id="742054"/>
    <lineage>
        <taxon>Bacteria</taxon>
        <taxon>Bacillati</taxon>
        <taxon>Bacillota</taxon>
        <taxon>Bacilli</taxon>
        <taxon>Bacillales</taxon>
        <taxon>Paenibacillaceae</taxon>
        <taxon>Paenibacillus</taxon>
    </lineage>
</organism>
<feature type="chain" id="PRO_5031161701" description="SLH domain-containing protein" evidence="2">
    <location>
        <begin position="33"/>
        <end position="616"/>
    </location>
</feature>
<dbReference type="PANTHER" id="PTHR43308">
    <property type="entry name" value="OUTER MEMBRANE PROTEIN ALPHA-RELATED"/>
    <property type="match status" value="1"/>
</dbReference>
<dbReference type="AlphaFoldDB" id="A0A7X5C421"/>
<dbReference type="InterPro" id="IPR051465">
    <property type="entry name" value="Cell_Envelope_Struct_Comp"/>
</dbReference>
<protein>
    <recommendedName>
        <fullName evidence="3">SLH domain-containing protein</fullName>
    </recommendedName>
</protein>
<reference evidence="4 5" key="1">
    <citation type="submission" date="2020-01" db="EMBL/GenBank/DDBJ databases">
        <title>Paenibacillus soybeanensis sp. nov. isolated from the nodules of soybean (Glycine max(L.) Merr).</title>
        <authorList>
            <person name="Wang H."/>
        </authorList>
    </citation>
    <scope>NUCLEOTIDE SEQUENCE [LARGE SCALE GENOMIC DNA]</scope>
    <source>
        <strain evidence="4 5">DSM 23054</strain>
    </source>
</reference>